<comment type="caution">
    <text evidence="1">The sequence shown here is derived from an EMBL/GenBank/DDBJ whole genome shotgun (WGS) entry which is preliminary data.</text>
</comment>
<name>A0A225VAM6_9STRA</name>
<accession>A0A225VAM6</accession>
<dbReference type="AlphaFoldDB" id="A0A225VAM6"/>
<dbReference type="EMBL" id="NBNE01006512">
    <property type="protein sequence ID" value="OWZ01938.1"/>
    <property type="molecule type" value="Genomic_DNA"/>
</dbReference>
<proteinExistence type="predicted"/>
<gene>
    <name evidence="1" type="ORF">PHMEG_00026597</name>
</gene>
<dbReference type="Proteomes" id="UP000198211">
    <property type="component" value="Unassembled WGS sequence"/>
</dbReference>
<reference evidence="2" key="1">
    <citation type="submission" date="2017-03" db="EMBL/GenBank/DDBJ databases">
        <title>Phytopthora megakarya and P. palmivora, two closely related causual agents of cacao black pod achieved similar genome size and gene model numbers by different mechanisms.</title>
        <authorList>
            <person name="Ali S."/>
            <person name="Shao J."/>
            <person name="Larry D.J."/>
            <person name="Kronmiller B."/>
            <person name="Shen D."/>
            <person name="Strem M.D."/>
            <person name="Melnick R.L."/>
            <person name="Guiltinan M.J."/>
            <person name="Tyler B.M."/>
            <person name="Meinhardt L.W."/>
            <person name="Bailey B.A."/>
        </authorList>
    </citation>
    <scope>NUCLEOTIDE SEQUENCE [LARGE SCALE GENOMIC DNA]</scope>
    <source>
        <strain evidence="2">zdho120</strain>
    </source>
</reference>
<evidence type="ECO:0008006" key="3">
    <source>
        <dbReference type="Google" id="ProtNLM"/>
    </source>
</evidence>
<evidence type="ECO:0000313" key="1">
    <source>
        <dbReference type="EMBL" id="OWZ01938.1"/>
    </source>
</evidence>
<dbReference type="OrthoDB" id="78362at2759"/>
<organism evidence="1 2">
    <name type="scientific">Phytophthora megakarya</name>
    <dbReference type="NCBI Taxonomy" id="4795"/>
    <lineage>
        <taxon>Eukaryota</taxon>
        <taxon>Sar</taxon>
        <taxon>Stramenopiles</taxon>
        <taxon>Oomycota</taxon>
        <taxon>Peronosporomycetes</taxon>
        <taxon>Peronosporales</taxon>
        <taxon>Peronosporaceae</taxon>
        <taxon>Phytophthora</taxon>
    </lineage>
</organism>
<protein>
    <recommendedName>
        <fullName evidence="3">Chromo domain-containing protein</fullName>
    </recommendedName>
</protein>
<sequence>MHREVSCAREKQTLLNKKKQRGENVVNFSVGDYVLRSRVDEKRVNKLLVTWVGPYMVAEAHPDSDLELSEELIEHVAAQGMIMEVKEIKEHRFSPMRHSWEPFSSMARDVSVLVERYVRAAADTLSAHWSKFQHRGRAGHN</sequence>
<keyword evidence="2" id="KW-1185">Reference proteome</keyword>
<evidence type="ECO:0000313" key="2">
    <source>
        <dbReference type="Proteomes" id="UP000198211"/>
    </source>
</evidence>